<feature type="region of interest" description="Disordered" evidence="1">
    <location>
        <begin position="437"/>
        <end position="475"/>
    </location>
</feature>
<accession>A0A8D8XFP0</accession>
<evidence type="ECO:0000256" key="1">
    <source>
        <dbReference type="SAM" id="MobiDB-lite"/>
    </source>
</evidence>
<feature type="region of interest" description="Disordered" evidence="1">
    <location>
        <begin position="514"/>
        <end position="544"/>
    </location>
</feature>
<proteinExistence type="predicted"/>
<feature type="compositionally biased region" description="Polar residues" evidence="1">
    <location>
        <begin position="610"/>
        <end position="621"/>
    </location>
</feature>
<feature type="region of interest" description="Disordered" evidence="1">
    <location>
        <begin position="1046"/>
        <end position="1113"/>
    </location>
</feature>
<feature type="compositionally biased region" description="Low complexity" evidence="1">
    <location>
        <begin position="1072"/>
        <end position="1091"/>
    </location>
</feature>
<evidence type="ECO:0000256" key="2">
    <source>
        <dbReference type="SAM" id="SignalP"/>
    </source>
</evidence>
<feature type="signal peptide" evidence="2">
    <location>
        <begin position="1"/>
        <end position="25"/>
    </location>
</feature>
<feature type="region of interest" description="Disordered" evidence="1">
    <location>
        <begin position="787"/>
        <end position="817"/>
    </location>
</feature>
<organism evidence="3">
    <name type="scientific">Cacopsylla melanoneura</name>
    <dbReference type="NCBI Taxonomy" id="428564"/>
    <lineage>
        <taxon>Eukaryota</taxon>
        <taxon>Metazoa</taxon>
        <taxon>Ecdysozoa</taxon>
        <taxon>Arthropoda</taxon>
        <taxon>Hexapoda</taxon>
        <taxon>Insecta</taxon>
        <taxon>Pterygota</taxon>
        <taxon>Neoptera</taxon>
        <taxon>Paraneoptera</taxon>
        <taxon>Hemiptera</taxon>
        <taxon>Sternorrhyncha</taxon>
        <taxon>Psylloidea</taxon>
        <taxon>Psyllidae</taxon>
        <taxon>Psyllinae</taxon>
        <taxon>Cacopsylla</taxon>
    </lineage>
</organism>
<keyword evidence="2" id="KW-0732">Signal</keyword>
<feature type="region of interest" description="Disordered" evidence="1">
    <location>
        <begin position="578"/>
        <end position="628"/>
    </location>
</feature>
<feature type="region of interest" description="Disordered" evidence="1">
    <location>
        <begin position="549"/>
        <end position="568"/>
    </location>
</feature>
<name>A0A8D8XFP0_9HEMI</name>
<evidence type="ECO:0000313" key="3">
    <source>
        <dbReference type="EMBL" id="CAG6695458.1"/>
    </source>
</evidence>
<dbReference type="AlphaFoldDB" id="A0A8D8XFP0"/>
<feature type="chain" id="PRO_5033986118" evidence="2">
    <location>
        <begin position="26"/>
        <end position="1113"/>
    </location>
</feature>
<feature type="compositionally biased region" description="Polar residues" evidence="1">
    <location>
        <begin position="450"/>
        <end position="461"/>
    </location>
</feature>
<protein>
    <submittedName>
        <fullName evidence="3">Uncharacterized protein</fullName>
    </submittedName>
</protein>
<sequence length="1113" mass="125606">MKPRDLDRMFLVTLLVIGLLTMVQSKTDNLVRRQLDPYTQEKLQEEIKTKIEPLLEKKLQEIVNMPGNQELSKSQIRYLLQQSIKKIQPERFYVDKNEQAKNPSFIGYLSTEDAYVKPEEKDVQDPKDHFTLPVNFHIPTTKRSDDLATSSQQYPDQLYHQQQFVQTPNNNNGYPQPQLIQNYPNILPLPPNTQQQNPQIPQNYVQQPVQNYAPPQQNVHNFVQQPVQNPNFVQQPVQNYAPAQQNVQNFVQPEQSYVQTPQGNPQYLGQPIPQQYLTQQQYQNLLAQNQNLLAQNQQLNQPNALSAQNQQFNPQNFAQPQNQQLNAPGSDLPIIKPTTIPLAIPILQRFLERPQQQPLPEQLNIQQPQQPVPLPPQLYYNQQQGAPINGYVPQQIQQQQFQPQPIQQNQANGISLRADLKDNLFPDNEDQRYQQPVFSINEPPPPAEQQIENPPQQQGNIAQKYPLGPSGYANQQQNQFPVNVQNLPLVNTQPVYSGQQISQGINQGAPYYSAQTYPQQGVPNQYGPQGPIPNYQDEQQQYDRPQEQYNAQNQGNGGGDPNQGQDQTTEAPIKYNINDELPPISNFQDLLKPPSPVNQERANIPPDNSIPPQQYLQYRNNNPPPATPDRLIYTTPNPQKFDDRVAGLRPSIQEMDPLLRGDPGYKPTGKPSPVITGLRDFNIIPIDLIHRNDSDTKLKYDLPNDLFTLPVHFATPNKTVDYQKQRLEEKLKQNAQNIQSLYDLQQSNNQNNINDKNSNIITRNELLKRDHSSKGKITTKVDETIPSKPRSKRNYYYDTPKTPFNLPGETDPYGTPSHPYNTPSDPYGTPSHPFSTPLYYENIEYRYIPIYIPKPTDFFFIIRFCPVTIGTPNHSHNTTGGTQNMTTAAVDTATQTTTSTPTTETMTTLDMATATTPGSNDTNTPPNRCVWAIVSCCSPGMIDQRSQCFQVLGCQGDLSDTPCAPDVVMNAVQQVNAFYQNTSDALLREDRKQKVNDADYDYDGGSNLNQLFYDDFEVPDNITVSPDTLTTLQPVSSEATRVVRLVASPTKPTPKPPAKPIAKAAPKPPVKPIAKAAPKPTAKSPVKAPVKGTVKPATPASTTKRSIKRETLN</sequence>
<feature type="compositionally biased region" description="Polar residues" evidence="1">
    <location>
        <begin position="514"/>
        <end position="527"/>
    </location>
</feature>
<reference evidence="3" key="1">
    <citation type="submission" date="2021-05" db="EMBL/GenBank/DDBJ databases">
        <authorList>
            <person name="Alioto T."/>
            <person name="Alioto T."/>
            <person name="Gomez Garrido J."/>
        </authorList>
    </citation>
    <scope>NUCLEOTIDE SEQUENCE</scope>
</reference>
<dbReference type="EMBL" id="HBUF01323515">
    <property type="protein sequence ID" value="CAG6695458.1"/>
    <property type="molecule type" value="Transcribed_RNA"/>
</dbReference>